<comment type="caution">
    <text evidence="1">The sequence shown here is derived from an EMBL/GenBank/DDBJ whole genome shotgun (WGS) entry which is preliminary data.</text>
</comment>
<name>A0AAV0H1I8_9ROSI</name>
<dbReference type="EMBL" id="CAMGYJ010000002">
    <property type="protein sequence ID" value="CAI0379152.1"/>
    <property type="molecule type" value="Genomic_DNA"/>
</dbReference>
<proteinExistence type="predicted"/>
<evidence type="ECO:0000313" key="1">
    <source>
        <dbReference type="EMBL" id="CAI0379152.1"/>
    </source>
</evidence>
<dbReference type="AlphaFoldDB" id="A0AAV0H1I8"/>
<accession>A0AAV0H1I8</accession>
<evidence type="ECO:0000313" key="2">
    <source>
        <dbReference type="Proteomes" id="UP001154282"/>
    </source>
</evidence>
<feature type="non-terminal residue" evidence="1">
    <location>
        <position position="45"/>
    </location>
</feature>
<sequence length="45" mass="5405">MAMTMTKPDLKHAFIRDLKRGPHQDRFKHVLACSFGQHHCWSRRE</sequence>
<gene>
    <name evidence="1" type="ORF">LITE_LOCUS2151</name>
</gene>
<protein>
    <submittedName>
        <fullName evidence="1">Uncharacterized protein</fullName>
    </submittedName>
</protein>
<keyword evidence="2" id="KW-1185">Reference proteome</keyword>
<organism evidence="1 2">
    <name type="scientific">Linum tenue</name>
    <dbReference type="NCBI Taxonomy" id="586396"/>
    <lineage>
        <taxon>Eukaryota</taxon>
        <taxon>Viridiplantae</taxon>
        <taxon>Streptophyta</taxon>
        <taxon>Embryophyta</taxon>
        <taxon>Tracheophyta</taxon>
        <taxon>Spermatophyta</taxon>
        <taxon>Magnoliopsida</taxon>
        <taxon>eudicotyledons</taxon>
        <taxon>Gunneridae</taxon>
        <taxon>Pentapetalae</taxon>
        <taxon>rosids</taxon>
        <taxon>fabids</taxon>
        <taxon>Malpighiales</taxon>
        <taxon>Linaceae</taxon>
        <taxon>Linum</taxon>
    </lineage>
</organism>
<dbReference type="Proteomes" id="UP001154282">
    <property type="component" value="Unassembled WGS sequence"/>
</dbReference>
<reference evidence="1" key="1">
    <citation type="submission" date="2022-08" db="EMBL/GenBank/DDBJ databases">
        <authorList>
            <person name="Gutierrez-Valencia J."/>
        </authorList>
    </citation>
    <scope>NUCLEOTIDE SEQUENCE</scope>
</reference>